<proteinExistence type="predicted"/>
<sequence>MKRRVPSCHLRTLVFISLIGCGGADGFSTEAGSVEAATSALLNHNALNPNALNPNALNPNALDPNALDPSALALNRLQETSVGARILSSIRAPGELGALSRELLRYIVSCALSPSQSFRFSWHDEQGERHEESYPGHLGLAASWSHEPLSASREQWVSACVASRANLAGISVLISSRAAHAALRYPDRYEVEAYPREEGAFWGNLFSNPPRLYACYNEHNIESSRAIGRECAAGHVGEDDDRATECPNIHIVGSCDHQCAELDDPGEYRTRCRNDRGEWSTAVVTTYLR</sequence>
<organism evidence="1 2">
    <name type="scientific">Sorangium cellulosum</name>
    <name type="common">Polyangium cellulosum</name>
    <dbReference type="NCBI Taxonomy" id="56"/>
    <lineage>
        <taxon>Bacteria</taxon>
        <taxon>Pseudomonadati</taxon>
        <taxon>Myxococcota</taxon>
        <taxon>Polyangia</taxon>
        <taxon>Polyangiales</taxon>
        <taxon>Polyangiaceae</taxon>
        <taxon>Sorangium</taxon>
    </lineage>
</organism>
<accession>A0A4P2QCA9</accession>
<dbReference type="EMBL" id="CP012670">
    <property type="protein sequence ID" value="AUX27370.1"/>
    <property type="molecule type" value="Genomic_DNA"/>
</dbReference>
<protein>
    <submittedName>
        <fullName evidence="1">Uncharacterized protein</fullName>
    </submittedName>
</protein>
<gene>
    <name evidence="1" type="ORF">SOCEGT47_079580</name>
</gene>
<dbReference type="AlphaFoldDB" id="A0A4P2QCA9"/>
<reference evidence="1 2" key="1">
    <citation type="submission" date="2015-09" db="EMBL/GenBank/DDBJ databases">
        <title>Sorangium comparison.</title>
        <authorList>
            <person name="Zaburannyi N."/>
            <person name="Bunk B."/>
            <person name="Overmann J."/>
            <person name="Mueller R."/>
        </authorList>
    </citation>
    <scope>NUCLEOTIDE SEQUENCE [LARGE SCALE GENOMIC DNA]</scope>
    <source>
        <strain evidence="1 2">So ceGT47</strain>
    </source>
</reference>
<name>A0A4P2QCA9_SORCE</name>
<evidence type="ECO:0000313" key="1">
    <source>
        <dbReference type="EMBL" id="AUX27370.1"/>
    </source>
</evidence>
<dbReference type="Proteomes" id="UP000295781">
    <property type="component" value="Chromosome"/>
</dbReference>
<evidence type="ECO:0000313" key="2">
    <source>
        <dbReference type="Proteomes" id="UP000295781"/>
    </source>
</evidence>